<reference evidence="1 2" key="1">
    <citation type="submission" date="2019-03" db="EMBL/GenBank/DDBJ databases">
        <title>First draft genome of Liparis tanakae, snailfish: a comprehensive survey of snailfish specific genes.</title>
        <authorList>
            <person name="Kim W."/>
            <person name="Song I."/>
            <person name="Jeong J.-H."/>
            <person name="Kim D."/>
            <person name="Kim S."/>
            <person name="Ryu S."/>
            <person name="Song J.Y."/>
            <person name="Lee S.K."/>
        </authorList>
    </citation>
    <scope>NUCLEOTIDE SEQUENCE [LARGE SCALE GENOMIC DNA]</scope>
    <source>
        <tissue evidence="1">Muscle</tissue>
    </source>
</reference>
<comment type="caution">
    <text evidence="1">The sequence shown here is derived from an EMBL/GenBank/DDBJ whole genome shotgun (WGS) entry which is preliminary data.</text>
</comment>
<organism evidence="1 2">
    <name type="scientific">Liparis tanakae</name>
    <name type="common">Tanaka's snailfish</name>
    <dbReference type="NCBI Taxonomy" id="230148"/>
    <lineage>
        <taxon>Eukaryota</taxon>
        <taxon>Metazoa</taxon>
        <taxon>Chordata</taxon>
        <taxon>Craniata</taxon>
        <taxon>Vertebrata</taxon>
        <taxon>Euteleostomi</taxon>
        <taxon>Actinopterygii</taxon>
        <taxon>Neopterygii</taxon>
        <taxon>Teleostei</taxon>
        <taxon>Neoteleostei</taxon>
        <taxon>Acanthomorphata</taxon>
        <taxon>Eupercaria</taxon>
        <taxon>Perciformes</taxon>
        <taxon>Cottioidei</taxon>
        <taxon>Cottales</taxon>
        <taxon>Liparidae</taxon>
        <taxon>Liparis</taxon>
    </lineage>
</organism>
<gene>
    <name evidence="1" type="ORF">EYF80_016323</name>
</gene>
<evidence type="ECO:0000313" key="1">
    <source>
        <dbReference type="EMBL" id="TNN73369.1"/>
    </source>
</evidence>
<accession>A0A4Z2I5N7</accession>
<dbReference type="EMBL" id="SRLO01000125">
    <property type="protein sequence ID" value="TNN73369.1"/>
    <property type="molecule type" value="Genomic_DNA"/>
</dbReference>
<protein>
    <submittedName>
        <fullName evidence="1">Uncharacterized protein</fullName>
    </submittedName>
</protein>
<keyword evidence="2" id="KW-1185">Reference proteome</keyword>
<sequence>MSMLDGTGSSHQEEVLLRVDGLAAGPSLNWDETLLSRELRRVSGRSARSDVRMAIRWRHSSWLASFSFMRRWERWRTQKKVVDTASATRMKSMQRTESSRNWPDSTLVSFTTGIWMCSNHRAQRPL</sequence>
<proteinExistence type="predicted"/>
<dbReference type="AlphaFoldDB" id="A0A4Z2I5N7"/>
<dbReference type="Proteomes" id="UP000314294">
    <property type="component" value="Unassembled WGS sequence"/>
</dbReference>
<evidence type="ECO:0000313" key="2">
    <source>
        <dbReference type="Proteomes" id="UP000314294"/>
    </source>
</evidence>
<name>A0A4Z2I5N7_9TELE</name>